<dbReference type="PIRSF" id="PIRSF002741">
    <property type="entry name" value="MppA"/>
    <property type="match status" value="1"/>
</dbReference>
<dbReference type="Gene3D" id="3.90.76.10">
    <property type="entry name" value="Dipeptide-binding Protein, Domain 1"/>
    <property type="match status" value="1"/>
</dbReference>
<protein>
    <submittedName>
        <fullName evidence="5">Dipeptide ABC transporter substrate-binding protein DppA</fullName>
    </submittedName>
</protein>
<sequence>MIKKSNENKDLMTNSSVYRDVASKAKLLISLTALFCVACSPEDSDLTEQDRTQDLLVYCSEGSPDSFNPQLVTSGTSYDATANILYNQLVTYKPGTTEIVPSLARSWDISDDGLRYTFNLRQDVSFHTSQVFTPSRSLNADDVLFSFNRQRLSSHPYHGISGGRYPYFTAQSMDQLIKDIRKVNDHKVEFILTRPESPFLSILATPFASILSAEYAEQLNRLRRPEWIDSKPVGTGPFRFERYEPDAYIRFKRFEDYFGDKRRVKNLVYAITPDAAMRFARFSAGECDVMSYPLPVHLRVAQKNDLQVVQTPGLNIAYWAFNTEKPPFHDVKVRQALAMAVDRESILQTVYDRQASLATNPIPPSSWAYNKNVKKIPHSKRRALELLKEAGYENGFSIDIWAMPIQRAYNPNARKMAEIIQQDLADINVDVRIVTYEWGTFLSRVSRGLHHSVLLGWNADNADPNNFFSPLLSCASSVNGNNYANWCDNRFDELILKGRTSSKQSERKEYYDQAQEIFKQQAPWLTIAHANNSVLVQPRVKGFIISPIGNINFEGVTIGLPDQKQPRSQKQESDEVANQ</sequence>
<organism evidence="5 6">
    <name type="scientific">Kangiella japonica</name>
    <dbReference type="NCBI Taxonomy" id="647384"/>
    <lineage>
        <taxon>Bacteria</taxon>
        <taxon>Pseudomonadati</taxon>
        <taxon>Pseudomonadota</taxon>
        <taxon>Gammaproteobacteria</taxon>
        <taxon>Kangiellales</taxon>
        <taxon>Kangiellaceae</taxon>
        <taxon>Kangiella</taxon>
    </lineage>
</organism>
<evidence type="ECO:0000256" key="2">
    <source>
        <dbReference type="ARBA" id="ARBA00022729"/>
    </source>
</evidence>
<dbReference type="Pfam" id="PF00496">
    <property type="entry name" value="SBP_bac_5"/>
    <property type="match status" value="1"/>
</dbReference>
<evidence type="ECO:0000259" key="4">
    <source>
        <dbReference type="Pfam" id="PF00496"/>
    </source>
</evidence>
<dbReference type="InterPro" id="IPR000914">
    <property type="entry name" value="SBP_5_dom"/>
</dbReference>
<evidence type="ECO:0000313" key="6">
    <source>
        <dbReference type="Proteomes" id="UP001501221"/>
    </source>
</evidence>
<name>A0ABN0SW47_9GAMM</name>
<dbReference type="Gene3D" id="3.10.105.10">
    <property type="entry name" value="Dipeptide-binding Protein, Domain 3"/>
    <property type="match status" value="1"/>
</dbReference>
<comment type="caution">
    <text evidence="5">The sequence shown here is derived from an EMBL/GenBank/DDBJ whole genome shotgun (WGS) entry which is preliminary data.</text>
</comment>
<keyword evidence="6" id="KW-1185">Reference proteome</keyword>
<dbReference type="InterPro" id="IPR039424">
    <property type="entry name" value="SBP_5"/>
</dbReference>
<dbReference type="SUPFAM" id="SSF53850">
    <property type="entry name" value="Periplasmic binding protein-like II"/>
    <property type="match status" value="1"/>
</dbReference>
<dbReference type="CDD" id="cd08493">
    <property type="entry name" value="PBP2_DppA_like"/>
    <property type="match status" value="1"/>
</dbReference>
<dbReference type="RefSeq" id="WP_343987017.1">
    <property type="nucleotide sequence ID" value="NZ_BAAAFM010000003.1"/>
</dbReference>
<dbReference type="PANTHER" id="PTHR30290:SF38">
    <property type="entry name" value="D,D-DIPEPTIDE-BINDING PERIPLASMIC PROTEIN DDPA-RELATED"/>
    <property type="match status" value="1"/>
</dbReference>
<evidence type="ECO:0000256" key="3">
    <source>
        <dbReference type="SAM" id="MobiDB-lite"/>
    </source>
</evidence>
<keyword evidence="2" id="KW-0732">Signal</keyword>
<dbReference type="Gene3D" id="3.40.190.10">
    <property type="entry name" value="Periplasmic binding protein-like II"/>
    <property type="match status" value="1"/>
</dbReference>
<gene>
    <name evidence="5" type="primary">dppA</name>
    <name evidence="5" type="ORF">GCM10009123_08320</name>
</gene>
<dbReference type="InterPro" id="IPR030678">
    <property type="entry name" value="Peptide/Ni-bd"/>
</dbReference>
<proteinExistence type="inferred from homology"/>
<dbReference type="EMBL" id="BAAAFM010000003">
    <property type="protein sequence ID" value="GAA0203369.1"/>
    <property type="molecule type" value="Genomic_DNA"/>
</dbReference>
<feature type="region of interest" description="Disordered" evidence="3">
    <location>
        <begin position="559"/>
        <end position="579"/>
    </location>
</feature>
<evidence type="ECO:0000313" key="5">
    <source>
        <dbReference type="EMBL" id="GAA0203369.1"/>
    </source>
</evidence>
<comment type="similarity">
    <text evidence="1">Belongs to the bacterial solute-binding protein 5 family.</text>
</comment>
<accession>A0ABN0SW47</accession>
<dbReference type="Proteomes" id="UP001501221">
    <property type="component" value="Unassembled WGS sequence"/>
</dbReference>
<reference evidence="5 6" key="1">
    <citation type="journal article" date="2019" name="Int. J. Syst. Evol. Microbiol.">
        <title>The Global Catalogue of Microorganisms (GCM) 10K type strain sequencing project: providing services to taxonomists for standard genome sequencing and annotation.</title>
        <authorList>
            <consortium name="The Broad Institute Genomics Platform"/>
            <consortium name="The Broad Institute Genome Sequencing Center for Infectious Disease"/>
            <person name="Wu L."/>
            <person name="Ma J."/>
        </authorList>
    </citation>
    <scope>NUCLEOTIDE SEQUENCE [LARGE SCALE GENOMIC DNA]</scope>
    <source>
        <strain evidence="5 6">JCM 16211</strain>
    </source>
</reference>
<dbReference type="PANTHER" id="PTHR30290">
    <property type="entry name" value="PERIPLASMIC BINDING COMPONENT OF ABC TRANSPORTER"/>
    <property type="match status" value="1"/>
</dbReference>
<evidence type="ECO:0000256" key="1">
    <source>
        <dbReference type="ARBA" id="ARBA00005695"/>
    </source>
</evidence>
<feature type="domain" description="Solute-binding protein family 5" evidence="4">
    <location>
        <begin position="98"/>
        <end position="476"/>
    </location>
</feature>